<dbReference type="InterPro" id="IPR013744">
    <property type="entry name" value="SidJ"/>
</dbReference>
<proteinExistence type="predicted"/>
<dbReference type="Pfam" id="PF08538">
    <property type="entry name" value="DUF1749"/>
    <property type="match status" value="1"/>
</dbReference>
<dbReference type="PANTHER" id="PTHR31591:SF1">
    <property type="entry name" value="UPF0613 PROTEIN PB24D3.06C"/>
    <property type="match status" value="1"/>
</dbReference>
<dbReference type="Gene3D" id="3.40.50.1820">
    <property type="entry name" value="alpha/beta hydrolase"/>
    <property type="match status" value="1"/>
</dbReference>
<gene>
    <name evidence="1" type="ORF">UNLARM2_0065</name>
</gene>
<evidence type="ECO:0000313" key="2">
    <source>
        <dbReference type="Proteomes" id="UP000332487"/>
    </source>
</evidence>
<name>C7DG61_MICA2</name>
<organism evidence="1 2">
    <name type="scientific">Candidatus Micrarchaeum acidiphilum ARMAN-2</name>
    <dbReference type="NCBI Taxonomy" id="425595"/>
    <lineage>
        <taxon>Archaea</taxon>
        <taxon>Candidatus Micrarchaeota</taxon>
        <taxon>Candidatus Micrarchaeia</taxon>
        <taxon>Candidatus Micrarchaeales</taxon>
        <taxon>Candidatus Micrarchaeaceae</taxon>
        <taxon>Candidatus Micrarchaeum</taxon>
    </lineage>
</organism>
<sequence length="309" mass="34838">MATIMTTEMMEGGITQFYSADGVKLNAFMNRPRSVRAYKDLAVLHVHGLTGNFFGSTGIMEISKRLASSGITFMSIETRGSYIVEVFNKGRGKHSSEQARGSAFERFEESVYDIDGAVSFLRRAGFRRIVLSGHSSGCQKIAYYAYKKKCRRISGIILMSPVDDYNYDSSYFGKNHSEIVRMAKRIKARGGYDALMPKKFANDTQFISAGRFLSTNDLSNPEARIFNYNGRLEEFSRITCPVLAIFGTRDHYEKMDVRKCLKRLSDVSSSARISTMTIKGANHNFKGRRDALASLIDAWIKKNFAEGRR</sequence>
<protein>
    <recommendedName>
        <fullName evidence="3">Serine aminopeptidase S33 domain-containing protein</fullName>
    </recommendedName>
</protein>
<dbReference type="Proteomes" id="UP000332487">
    <property type="component" value="Unassembled WGS sequence"/>
</dbReference>
<reference evidence="1 2" key="1">
    <citation type="journal article" date="2009" name="Genome Biol.">
        <title>Community-wide analysis of microbial genome sequence signatures.</title>
        <authorList>
            <person name="Dick G.J."/>
            <person name="Andersson A.F."/>
            <person name="Baker B.J."/>
            <person name="Simmons S.L."/>
            <person name="Thomas B.C."/>
            <person name="Yelton A.P."/>
            <person name="Banfield J.F."/>
        </authorList>
    </citation>
    <scope>NUCLEOTIDE SEQUENCE [LARGE SCALE GENOMIC DNA]</scope>
    <source>
        <strain evidence="1">ARMAN-2</strain>
    </source>
</reference>
<reference evidence="1 2" key="2">
    <citation type="journal article" date="2010" name="Proc. Natl. Acad. Sci. U.S.A.">
        <title>Enigmatic, ultrasmall, uncultivated Archaea.</title>
        <authorList>
            <person name="Baker B.J."/>
            <person name="Comolli L.R."/>
            <person name="Dick G.J."/>
            <person name="Hauser L.J."/>
            <person name="Hyatt D."/>
            <person name="Dill B.D."/>
            <person name="Land M.L."/>
            <person name="Verberkmoes N.C."/>
            <person name="Hettich R.L."/>
            <person name="Banfield J.F."/>
        </authorList>
    </citation>
    <scope>NUCLEOTIDE SEQUENCE [LARGE SCALE GENOMIC DNA]</scope>
    <source>
        <strain evidence="1">ARMAN-2</strain>
    </source>
</reference>
<dbReference type="SUPFAM" id="SSF53474">
    <property type="entry name" value="alpha/beta-Hydrolases"/>
    <property type="match status" value="1"/>
</dbReference>
<evidence type="ECO:0008006" key="3">
    <source>
        <dbReference type="Google" id="ProtNLM"/>
    </source>
</evidence>
<evidence type="ECO:0000313" key="1">
    <source>
        <dbReference type="EMBL" id="EET90531.1"/>
    </source>
</evidence>
<dbReference type="ESTHER" id="9eury-c7dg61">
    <property type="family name" value="AlphaBeta_hydrolase"/>
</dbReference>
<dbReference type="InterPro" id="IPR029058">
    <property type="entry name" value="AB_hydrolase_fold"/>
</dbReference>
<keyword evidence="2" id="KW-1185">Reference proteome</keyword>
<dbReference type="EMBL" id="GG697236">
    <property type="protein sequence ID" value="EET90531.1"/>
    <property type="molecule type" value="Genomic_DNA"/>
</dbReference>
<dbReference type="PANTHER" id="PTHR31591">
    <property type="entry name" value="UPF0613 PROTEIN PB24D3.06C"/>
    <property type="match status" value="1"/>
</dbReference>
<accession>C7DG61</accession>
<dbReference type="AlphaFoldDB" id="C7DG61"/>